<name>A0ABY6KDT7_9ARAC</name>
<reference evidence="2 3" key="1">
    <citation type="submission" date="2022-01" db="EMBL/GenBank/DDBJ databases">
        <title>A chromosomal length assembly of Cordylochernes scorpioides.</title>
        <authorList>
            <person name="Zeh D."/>
            <person name="Zeh J."/>
        </authorList>
    </citation>
    <scope>NUCLEOTIDE SEQUENCE [LARGE SCALE GENOMIC DNA]</scope>
    <source>
        <strain evidence="2">IN4F17</strain>
        <tissue evidence="2">Whole Body</tissue>
    </source>
</reference>
<organism evidence="2 3">
    <name type="scientific">Cordylochernes scorpioides</name>
    <dbReference type="NCBI Taxonomy" id="51811"/>
    <lineage>
        <taxon>Eukaryota</taxon>
        <taxon>Metazoa</taxon>
        <taxon>Ecdysozoa</taxon>
        <taxon>Arthropoda</taxon>
        <taxon>Chelicerata</taxon>
        <taxon>Arachnida</taxon>
        <taxon>Pseudoscorpiones</taxon>
        <taxon>Cheliferoidea</taxon>
        <taxon>Chernetidae</taxon>
        <taxon>Cordylochernes</taxon>
    </lineage>
</organism>
<gene>
    <name evidence="2" type="ORF">LAZ67_4002451</name>
</gene>
<dbReference type="Pfam" id="PF03184">
    <property type="entry name" value="DDE_1"/>
    <property type="match status" value="1"/>
</dbReference>
<evidence type="ECO:0000313" key="2">
    <source>
        <dbReference type="EMBL" id="UYV66652.1"/>
    </source>
</evidence>
<proteinExistence type="predicted"/>
<protein>
    <recommendedName>
        <fullName evidence="1">DDE-1 domain-containing protein</fullName>
    </recommendedName>
</protein>
<evidence type="ECO:0000313" key="3">
    <source>
        <dbReference type="Proteomes" id="UP001235939"/>
    </source>
</evidence>
<dbReference type="Proteomes" id="UP001235939">
    <property type="component" value="Chromosome 04"/>
</dbReference>
<dbReference type="InterPro" id="IPR004875">
    <property type="entry name" value="DDE_SF_endonuclease_dom"/>
</dbReference>
<dbReference type="EMBL" id="CP092866">
    <property type="protein sequence ID" value="UYV66652.1"/>
    <property type="molecule type" value="Genomic_DNA"/>
</dbReference>
<keyword evidence="3" id="KW-1185">Reference proteome</keyword>
<evidence type="ECO:0000259" key="1">
    <source>
        <dbReference type="Pfam" id="PF03184"/>
    </source>
</evidence>
<feature type="domain" description="DDE-1" evidence="1">
    <location>
        <begin position="21"/>
        <end position="149"/>
    </location>
</feature>
<accession>A0ABY6KDT7</accession>
<sequence>MPTKSLVAKNEMSAPGYKASKSRITAIVCGNINETHRLPLLSIGKFANPRCFKGIKNGLLSIRNKRTRGLVQTFYRVIATGKSGNVLLLIDNAPSHSLNISMERENLKLLFSLLAKLCTWQQKFWATLKDTTLAKSWNKLLPSEKSITASEELPNSQFVSEKDIQDWLECDVDDPGYQLLTDDKIIESVVDDQCNSDNEEELRDDHQVEKGPPNEETFHCFETAMKWLEQQEECNTVQLLFKAFARFRGQKTNISSEPKENSRLFHEL</sequence>